<dbReference type="RefSeq" id="XP_066802157.1">
    <property type="nucleotide sequence ID" value="XM_066947743.1"/>
</dbReference>
<organism evidence="2 3">
    <name type="scientific">Kwoniella newhampshirensis</name>
    <dbReference type="NCBI Taxonomy" id="1651941"/>
    <lineage>
        <taxon>Eukaryota</taxon>
        <taxon>Fungi</taxon>
        <taxon>Dikarya</taxon>
        <taxon>Basidiomycota</taxon>
        <taxon>Agaricomycotina</taxon>
        <taxon>Tremellomycetes</taxon>
        <taxon>Tremellales</taxon>
        <taxon>Cryptococcaceae</taxon>
        <taxon>Kwoniella</taxon>
    </lineage>
</organism>
<feature type="region of interest" description="Disordered" evidence="1">
    <location>
        <begin position="1"/>
        <end position="57"/>
    </location>
</feature>
<comment type="caution">
    <text evidence="2">The sequence shown here is derived from an EMBL/GenBank/DDBJ whole genome shotgun (WGS) entry which is preliminary data.</text>
</comment>
<dbReference type="PANTHER" id="PTHR34144:SF5">
    <property type="entry name" value="ALPHA-1,3-MANNOSYLTRANSFERASE CMT1"/>
    <property type="match status" value="1"/>
</dbReference>
<sequence>MPSDAPPRRPLTLLPTFLPSPTTVKSPHIRTPTSTPSSSSFFTTNFKNPSSMSSSASSRARVRIPRSSSTRVLLGLVLLAGLLYTSTLSTGGVEEGVWDASSWSDRRGSGQGVGLGAMKKKFGWQSTPPTGYPYGSGNGGSGRRPLLPDENSDQGIPLPRPNLSRLPPTNNTFSPSSSGATGERLIHPGKSRKLIPGADPEKYTYGPLPDLEEAWNFLHPLLRKVKEDTPAVPREHELTAPIFPPFLTEELKERFRHLRDDWDDEKGEWVRGKERRWFLVTICRQVAGMLADWFAAWTVLADFLGPESLVFSLLEGDSADGSGEILSGVMRAHLLHIGVPPENIHIKTKLPSLDWEKVHRIDQLAQMRNAGMQPFYDSAPTGLSPDGHPWTGIVFYNDVYLSATHFLELMHQHFKQDADMTCGWDHAGRWFYDGWVGRDMSGDLYTPFPVKEEDKDLPQKLFPSSPYTLERYKRMLPFQVFAGWNGITVLSPTPFLPPYNVRFRRGLPRTDDFWECQASESSFISWDFWKYGFGRIAVIPGVHATYGKEDAMVRGWVEWPQLESGWSEQIVWDKNPPPKVRCHDWPDKPGKGYWAWDTVRWVDPPKLEVPK</sequence>
<name>A0AAW0YY87_9TREE</name>
<dbReference type="EMBL" id="JBCAWK010000008">
    <property type="protein sequence ID" value="KAK8850726.1"/>
    <property type="molecule type" value="Genomic_DNA"/>
</dbReference>
<evidence type="ECO:0000313" key="3">
    <source>
        <dbReference type="Proteomes" id="UP001388673"/>
    </source>
</evidence>
<dbReference type="GeneID" id="92181904"/>
<dbReference type="PANTHER" id="PTHR34144">
    <property type="entry name" value="CHROMOSOME 8, WHOLE GENOME SHOTGUN SEQUENCE"/>
    <property type="match status" value="1"/>
</dbReference>
<feature type="compositionally biased region" description="Low complexity" evidence="1">
    <location>
        <begin position="161"/>
        <end position="178"/>
    </location>
</feature>
<evidence type="ECO:0000256" key="1">
    <source>
        <dbReference type="SAM" id="MobiDB-lite"/>
    </source>
</evidence>
<feature type="compositionally biased region" description="Low complexity" evidence="1">
    <location>
        <begin position="10"/>
        <end position="23"/>
    </location>
</feature>
<dbReference type="AlphaFoldDB" id="A0AAW0YY87"/>
<gene>
    <name evidence="2" type="ORF">IAR55_004646</name>
</gene>
<reference evidence="2 3" key="1">
    <citation type="journal article" date="2024" name="bioRxiv">
        <title>Comparative genomics of Cryptococcus and Kwoniella reveals pathogenesis evolution and contrasting karyotype dynamics via intercentromeric recombination or chromosome fusion.</title>
        <authorList>
            <person name="Coelho M.A."/>
            <person name="David-Palma M."/>
            <person name="Shea T."/>
            <person name="Bowers K."/>
            <person name="McGinley-Smith S."/>
            <person name="Mohammad A.W."/>
            <person name="Gnirke A."/>
            <person name="Yurkov A.M."/>
            <person name="Nowrousian M."/>
            <person name="Sun S."/>
            <person name="Cuomo C.A."/>
            <person name="Heitman J."/>
        </authorList>
    </citation>
    <scope>NUCLEOTIDE SEQUENCE [LARGE SCALE GENOMIC DNA]</scope>
    <source>
        <strain evidence="2 3">CBS 13917</strain>
    </source>
</reference>
<dbReference type="Pfam" id="PF11735">
    <property type="entry name" value="CAP59_mtransfer"/>
    <property type="match status" value="1"/>
</dbReference>
<dbReference type="Proteomes" id="UP001388673">
    <property type="component" value="Unassembled WGS sequence"/>
</dbReference>
<dbReference type="KEGG" id="kne:92181904"/>
<evidence type="ECO:0008006" key="4">
    <source>
        <dbReference type="Google" id="ProtNLM"/>
    </source>
</evidence>
<proteinExistence type="predicted"/>
<keyword evidence="3" id="KW-1185">Reference proteome</keyword>
<evidence type="ECO:0000313" key="2">
    <source>
        <dbReference type="EMBL" id="KAK8850726.1"/>
    </source>
</evidence>
<accession>A0AAW0YY87</accession>
<dbReference type="InterPro" id="IPR021047">
    <property type="entry name" value="Mannosyltransferase_CMT1"/>
</dbReference>
<feature type="region of interest" description="Disordered" evidence="1">
    <location>
        <begin position="121"/>
        <end position="185"/>
    </location>
</feature>
<feature type="compositionally biased region" description="Low complexity" evidence="1">
    <location>
        <begin position="31"/>
        <end position="57"/>
    </location>
</feature>
<protein>
    <recommendedName>
        <fullName evidence="4">Alpha-1,3-mannosyltransferase</fullName>
    </recommendedName>
</protein>